<proteinExistence type="predicted"/>
<dbReference type="InterPro" id="IPR052210">
    <property type="entry name" value="LysM1-like"/>
</dbReference>
<protein>
    <recommendedName>
        <fullName evidence="3">LysM domain-containing protein</fullName>
    </recommendedName>
</protein>
<dbReference type="PANTHER" id="PTHR34997">
    <property type="entry name" value="AM15"/>
    <property type="match status" value="1"/>
</dbReference>
<evidence type="ECO:0000313" key="2">
    <source>
        <dbReference type="Proteomes" id="UP000091956"/>
    </source>
</evidence>
<accession>A0A1B8GN41</accession>
<dbReference type="AlphaFoldDB" id="A0A1B8GN41"/>
<name>A0A1B8GN41_9PEZI</name>
<dbReference type="PANTHER" id="PTHR34997:SF16">
    <property type="entry name" value="LYSM DOMAIN-CONTAINING PROTEIN"/>
    <property type="match status" value="1"/>
</dbReference>
<gene>
    <name evidence="1" type="ORF">VE01_04647</name>
</gene>
<dbReference type="GO" id="GO:0008061">
    <property type="term" value="F:chitin binding"/>
    <property type="evidence" value="ECO:0007669"/>
    <property type="project" value="InterPro"/>
</dbReference>
<evidence type="ECO:0008006" key="3">
    <source>
        <dbReference type="Google" id="ProtNLM"/>
    </source>
</evidence>
<reference evidence="1 2" key="1">
    <citation type="submission" date="2016-03" db="EMBL/GenBank/DDBJ databases">
        <title>Comparative genomics of Pseudogymnoascus destructans, the fungus causing white-nose syndrome of bats.</title>
        <authorList>
            <person name="Palmer J.M."/>
            <person name="Drees K.P."/>
            <person name="Foster J.T."/>
            <person name="Lindner D.L."/>
        </authorList>
    </citation>
    <scope>NUCLEOTIDE SEQUENCE [LARGE SCALE GENOMIC DNA]</scope>
    <source>
        <strain evidence="1 2">UAMH 10579</strain>
    </source>
</reference>
<keyword evidence="2" id="KW-1185">Reference proteome</keyword>
<dbReference type="GeneID" id="28838033"/>
<organism evidence="1 2">
    <name type="scientific">Pseudogymnoascus verrucosus</name>
    <dbReference type="NCBI Taxonomy" id="342668"/>
    <lineage>
        <taxon>Eukaryota</taxon>
        <taxon>Fungi</taxon>
        <taxon>Dikarya</taxon>
        <taxon>Ascomycota</taxon>
        <taxon>Pezizomycotina</taxon>
        <taxon>Leotiomycetes</taxon>
        <taxon>Thelebolales</taxon>
        <taxon>Thelebolaceae</taxon>
        <taxon>Pseudogymnoascus</taxon>
    </lineage>
</organism>
<reference evidence="2" key="2">
    <citation type="journal article" date="2018" name="Nat. Commun.">
        <title>Extreme sensitivity to ultraviolet light in the fungal pathogen causing white-nose syndrome of bats.</title>
        <authorList>
            <person name="Palmer J.M."/>
            <person name="Drees K.P."/>
            <person name="Foster J.T."/>
            <person name="Lindner D.L."/>
        </authorList>
    </citation>
    <scope>NUCLEOTIDE SEQUENCE [LARGE SCALE GENOMIC DNA]</scope>
    <source>
        <strain evidence="2">UAMH 10579</strain>
    </source>
</reference>
<evidence type="ECO:0000313" key="1">
    <source>
        <dbReference type="EMBL" id="OBT97208.1"/>
    </source>
</evidence>
<sequence length="108" mass="11102">MTPQGGTVTATAPVPGISIAPGYNKGYAQYLALPPANATTATGTTLNCGKYHGAATGETCATICVKEAIYIALFLQVNPSLNLNDYGNIGASSSTTTATYYLDLYISL</sequence>
<dbReference type="EMBL" id="KV460223">
    <property type="protein sequence ID" value="OBT97208.1"/>
    <property type="molecule type" value="Genomic_DNA"/>
</dbReference>
<dbReference type="RefSeq" id="XP_018130941.1">
    <property type="nucleotide sequence ID" value="XM_018274117.2"/>
</dbReference>
<dbReference type="Proteomes" id="UP000091956">
    <property type="component" value="Unassembled WGS sequence"/>
</dbReference>